<keyword evidence="3 6" id="KW-1133">Transmembrane helix</keyword>
<feature type="transmembrane region" description="Helical" evidence="6">
    <location>
        <begin position="29"/>
        <end position="50"/>
    </location>
</feature>
<comment type="similarity">
    <text evidence="5">Belongs to the SAT4 family.</text>
</comment>
<evidence type="ECO:0000256" key="5">
    <source>
        <dbReference type="ARBA" id="ARBA00038359"/>
    </source>
</evidence>
<evidence type="ECO:0000256" key="1">
    <source>
        <dbReference type="ARBA" id="ARBA00004141"/>
    </source>
</evidence>
<dbReference type="Proteomes" id="UP000799757">
    <property type="component" value="Unassembled WGS sequence"/>
</dbReference>
<accession>A0A6A6XVL8</accession>
<gene>
    <name evidence="8" type="ORF">K505DRAFT_331588</name>
</gene>
<evidence type="ECO:0000259" key="7">
    <source>
        <dbReference type="Pfam" id="PF20684"/>
    </source>
</evidence>
<evidence type="ECO:0000313" key="9">
    <source>
        <dbReference type="Proteomes" id="UP000799757"/>
    </source>
</evidence>
<dbReference type="AlphaFoldDB" id="A0A6A6XVL8"/>
<protein>
    <recommendedName>
        <fullName evidence="7">Rhodopsin domain-containing protein</fullName>
    </recommendedName>
</protein>
<evidence type="ECO:0000256" key="2">
    <source>
        <dbReference type="ARBA" id="ARBA00022692"/>
    </source>
</evidence>
<dbReference type="PANTHER" id="PTHR33048">
    <property type="entry name" value="PTH11-LIKE INTEGRAL MEMBRANE PROTEIN (AFU_ORTHOLOGUE AFUA_5G11245)"/>
    <property type="match status" value="1"/>
</dbReference>
<dbReference type="InterPro" id="IPR052337">
    <property type="entry name" value="SAT4-like"/>
</dbReference>
<proteinExistence type="inferred from homology"/>
<reference evidence="8" key="1">
    <citation type="journal article" date="2020" name="Stud. Mycol.">
        <title>101 Dothideomycetes genomes: a test case for predicting lifestyles and emergence of pathogens.</title>
        <authorList>
            <person name="Haridas S."/>
            <person name="Albert R."/>
            <person name="Binder M."/>
            <person name="Bloem J."/>
            <person name="Labutti K."/>
            <person name="Salamov A."/>
            <person name="Andreopoulos B."/>
            <person name="Baker S."/>
            <person name="Barry K."/>
            <person name="Bills G."/>
            <person name="Bluhm B."/>
            <person name="Cannon C."/>
            <person name="Castanera R."/>
            <person name="Culley D."/>
            <person name="Daum C."/>
            <person name="Ezra D."/>
            <person name="Gonzalez J."/>
            <person name="Henrissat B."/>
            <person name="Kuo A."/>
            <person name="Liang C."/>
            <person name="Lipzen A."/>
            <person name="Lutzoni F."/>
            <person name="Magnuson J."/>
            <person name="Mondo S."/>
            <person name="Nolan M."/>
            <person name="Ohm R."/>
            <person name="Pangilinan J."/>
            <person name="Park H.-J."/>
            <person name="Ramirez L."/>
            <person name="Alfaro M."/>
            <person name="Sun H."/>
            <person name="Tritt A."/>
            <person name="Yoshinaga Y."/>
            <person name="Zwiers L.-H."/>
            <person name="Turgeon B."/>
            <person name="Goodwin S."/>
            <person name="Spatafora J."/>
            <person name="Crous P."/>
            <person name="Grigoriev I."/>
        </authorList>
    </citation>
    <scope>NUCLEOTIDE SEQUENCE</scope>
    <source>
        <strain evidence="8">CBS 109.77</strain>
    </source>
</reference>
<feature type="transmembrane region" description="Helical" evidence="6">
    <location>
        <begin position="62"/>
        <end position="84"/>
    </location>
</feature>
<dbReference type="EMBL" id="MU001745">
    <property type="protein sequence ID" value="KAF2800611.1"/>
    <property type="molecule type" value="Genomic_DNA"/>
</dbReference>
<comment type="subcellular location">
    <subcellularLocation>
        <location evidence="1">Membrane</location>
        <topology evidence="1">Multi-pass membrane protein</topology>
    </subcellularLocation>
</comment>
<dbReference type="PANTHER" id="PTHR33048:SF129">
    <property type="entry name" value="INTEGRAL MEMBRANE PROTEIN-RELATED"/>
    <property type="match status" value="1"/>
</dbReference>
<evidence type="ECO:0000256" key="6">
    <source>
        <dbReference type="SAM" id="Phobius"/>
    </source>
</evidence>
<keyword evidence="2 6" id="KW-0812">Transmembrane</keyword>
<feature type="domain" description="Rhodopsin" evidence="7">
    <location>
        <begin position="121"/>
        <end position="203"/>
    </location>
</feature>
<dbReference type="GO" id="GO:0016020">
    <property type="term" value="C:membrane"/>
    <property type="evidence" value="ECO:0007669"/>
    <property type="project" value="UniProtKB-SubCell"/>
</dbReference>
<keyword evidence="9" id="KW-1185">Reference proteome</keyword>
<dbReference type="InterPro" id="IPR049326">
    <property type="entry name" value="Rhodopsin_dom_fungi"/>
</dbReference>
<feature type="transmembrane region" description="Helical" evidence="6">
    <location>
        <begin position="104"/>
        <end position="126"/>
    </location>
</feature>
<keyword evidence="4 6" id="KW-0472">Membrane</keyword>
<organism evidence="8 9">
    <name type="scientific">Melanomma pulvis-pyrius CBS 109.77</name>
    <dbReference type="NCBI Taxonomy" id="1314802"/>
    <lineage>
        <taxon>Eukaryota</taxon>
        <taxon>Fungi</taxon>
        <taxon>Dikarya</taxon>
        <taxon>Ascomycota</taxon>
        <taxon>Pezizomycotina</taxon>
        <taxon>Dothideomycetes</taxon>
        <taxon>Pleosporomycetidae</taxon>
        <taxon>Pleosporales</taxon>
        <taxon>Melanommataceae</taxon>
        <taxon>Melanomma</taxon>
    </lineage>
</organism>
<evidence type="ECO:0000256" key="4">
    <source>
        <dbReference type="ARBA" id="ARBA00023136"/>
    </source>
</evidence>
<name>A0A6A6XVL8_9PLEO</name>
<dbReference type="OrthoDB" id="4525788at2759"/>
<evidence type="ECO:0000313" key="8">
    <source>
        <dbReference type="EMBL" id="KAF2800611.1"/>
    </source>
</evidence>
<sequence length="381" mass="42577">MAGDFPNLSIDIVSQWPKPNYIDPVARGWYLEFSTILAIVATTILCARLWSQIRKSTNGYGIDDGFICLAWGFATLFTALSVTGDSPKIGASMYTGTEADYLRVHGLYGSLGSFSTLYSTMIPVLTLRNLPMSKFQRIGLRVAFIIGICVLGVGITRTFFLSRLADSSNGDATWNGFNVFVWSQLECQLSLVAASFPYLQRFVSQYPSVPIVYIYPDGKERVDSVIDSVLSRVSSSLRFTRSTSPRNVDISTPQMVEIPEWEFDTLESPRPVHSPLEEITYDRYVQGRFGPPAPPKDSREIFYQYRREHGEMELACGSQFEVPSCFELTWLVISCVNSPDAMCRTREAVARQLARHQQPNSTIFEPASGSGETFTLFLVTG</sequence>
<feature type="transmembrane region" description="Helical" evidence="6">
    <location>
        <begin position="138"/>
        <end position="160"/>
    </location>
</feature>
<dbReference type="Pfam" id="PF20684">
    <property type="entry name" value="Fung_rhodopsin"/>
    <property type="match status" value="1"/>
</dbReference>
<evidence type="ECO:0000256" key="3">
    <source>
        <dbReference type="ARBA" id="ARBA00022989"/>
    </source>
</evidence>